<evidence type="ECO:0000256" key="10">
    <source>
        <dbReference type="PROSITE-ProRule" id="PRU01360"/>
    </source>
</evidence>
<evidence type="ECO:0000313" key="16">
    <source>
        <dbReference type="Proteomes" id="UP001597112"/>
    </source>
</evidence>
<dbReference type="Gene3D" id="2.170.130.10">
    <property type="entry name" value="TonB-dependent receptor, plug domain"/>
    <property type="match status" value="1"/>
</dbReference>
<feature type="domain" description="TonB-dependent receptor plug" evidence="14">
    <location>
        <begin position="47"/>
        <end position="153"/>
    </location>
</feature>
<feature type="domain" description="TonB-dependent receptor-like beta-barrel" evidence="13">
    <location>
        <begin position="310"/>
        <end position="807"/>
    </location>
</feature>
<keyword evidence="5 12" id="KW-0732">Signal</keyword>
<organism evidence="15 16">
    <name type="scientific">Ohtaekwangia kribbensis</name>
    <dbReference type="NCBI Taxonomy" id="688913"/>
    <lineage>
        <taxon>Bacteria</taxon>
        <taxon>Pseudomonadati</taxon>
        <taxon>Bacteroidota</taxon>
        <taxon>Cytophagia</taxon>
        <taxon>Cytophagales</taxon>
        <taxon>Fulvivirgaceae</taxon>
        <taxon>Ohtaekwangia</taxon>
    </lineage>
</organism>
<feature type="chain" id="PRO_5045064131" evidence="12">
    <location>
        <begin position="22"/>
        <end position="840"/>
    </location>
</feature>
<dbReference type="Pfam" id="PF00593">
    <property type="entry name" value="TonB_dep_Rec_b-barrel"/>
    <property type="match status" value="1"/>
</dbReference>
<evidence type="ECO:0000313" key="15">
    <source>
        <dbReference type="EMBL" id="MFD1003563.1"/>
    </source>
</evidence>
<evidence type="ECO:0000256" key="12">
    <source>
        <dbReference type="SAM" id="SignalP"/>
    </source>
</evidence>
<sequence>MKRIFTLLSFIFILQAAFAQAQRDSIKTVELNDVVVTASRLEEGMGKSPVSIEKIDTHSLYQAAAPSFFDALENVKGIQMLVPSVGFKVINTRGFGNTTNVRFVQMVDGMDNQAPHLGTPIANMLGPNDLDIYTVEVIPGTASALYGMNAINGLANFITKDPFTTAGISVQQKVGVNRIGTGAKPFSETSIRWAHVVSGKLAFKLNATYIRGTDWIADDRQDLNPKANTSTGLTGNDNPAFDAVNSYGNESSNRRTLNLDGKNYVVARTGYFEKEVVDYSIRNSKGDAAIHYAFAPDKKLIYTYRFANLDNIYQRSNRFRLEDYQLQQHGLAYKSKSLQVLAYLTFENTGKSYNARSMAENIDRSFKSDDQWFSDYSNSFRSAIQEGESVASAHHIARSFSDAGRPQPGSAEFNDLIKKLGSINNWDIGAALRVKSRLLHTEGQLNLTKELLHHFQETTGIELLAGFDYRTYIIIPDGNYFINPENEGENILYSKTGGFLQASKTFREKLKLGATIRADKNEFFKLKWNPRFTAVYSVNNFHHIRFSFQNGFRFPSVFEAFSNVNSGGVKRVGGLPVMSSGIFERGYKRASIDAFQAAVIRDVNQTGLSQNDAIIRNKDLLVKNDYTYVKPEEIRSLEAGYRGTFLEGNLQFDLDFYYNRYNDFIAQVEMNIPLTTIADSIPFYLNDRRKQDRYRMWTNSHTTAYNYGAGIGIRYTLLRNFNVSGNVSYARLQRKSNNDGLEDGFNTPRWIVNVSLANDHVYKNIGFNITWRWQSDYYWQSFLVNGNVPAYQTVDAQVSSRWRKFSVKIGSSNIFNHYYHSFLGGPSIGGFYYTTLTYNI</sequence>
<dbReference type="PROSITE" id="PS52016">
    <property type="entry name" value="TONB_DEPENDENT_REC_3"/>
    <property type="match status" value="1"/>
</dbReference>
<keyword evidence="9 10" id="KW-0998">Cell outer membrane</keyword>
<comment type="subcellular location">
    <subcellularLocation>
        <location evidence="1 10">Cell outer membrane</location>
        <topology evidence="1 10">Multi-pass membrane protein</topology>
    </subcellularLocation>
</comment>
<dbReference type="EMBL" id="JBHTKA010000016">
    <property type="protein sequence ID" value="MFD1003563.1"/>
    <property type="molecule type" value="Genomic_DNA"/>
</dbReference>
<comment type="similarity">
    <text evidence="10 11">Belongs to the TonB-dependent receptor family.</text>
</comment>
<dbReference type="PANTHER" id="PTHR30069">
    <property type="entry name" value="TONB-DEPENDENT OUTER MEMBRANE RECEPTOR"/>
    <property type="match status" value="1"/>
</dbReference>
<evidence type="ECO:0000256" key="3">
    <source>
        <dbReference type="ARBA" id="ARBA00022452"/>
    </source>
</evidence>
<keyword evidence="2 10" id="KW-0813">Transport</keyword>
<keyword evidence="4 10" id="KW-0812">Transmembrane</keyword>
<evidence type="ECO:0000256" key="5">
    <source>
        <dbReference type="ARBA" id="ARBA00022729"/>
    </source>
</evidence>
<dbReference type="Proteomes" id="UP001597112">
    <property type="component" value="Unassembled WGS sequence"/>
</dbReference>
<dbReference type="Gene3D" id="2.40.170.20">
    <property type="entry name" value="TonB-dependent receptor, beta-barrel domain"/>
    <property type="match status" value="1"/>
</dbReference>
<evidence type="ECO:0000256" key="1">
    <source>
        <dbReference type="ARBA" id="ARBA00004571"/>
    </source>
</evidence>
<dbReference type="InterPro" id="IPR036942">
    <property type="entry name" value="Beta-barrel_TonB_sf"/>
</dbReference>
<evidence type="ECO:0000256" key="7">
    <source>
        <dbReference type="ARBA" id="ARBA00023136"/>
    </source>
</evidence>
<reference evidence="16" key="1">
    <citation type="journal article" date="2019" name="Int. J. Syst. Evol. Microbiol.">
        <title>The Global Catalogue of Microorganisms (GCM) 10K type strain sequencing project: providing services to taxonomists for standard genome sequencing and annotation.</title>
        <authorList>
            <consortium name="The Broad Institute Genomics Platform"/>
            <consortium name="The Broad Institute Genome Sequencing Center for Infectious Disease"/>
            <person name="Wu L."/>
            <person name="Ma J."/>
        </authorList>
    </citation>
    <scope>NUCLEOTIDE SEQUENCE [LARGE SCALE GENOMIC DNA]</scope>
    <source>
        <strain evidence="16">CCUG 58938</strain>
    </source>
</reference>
<feature type="signal peptide" evidence="12">
    <location>
        <begin position="1"/>
        <end position="21"/>
    </location>
</feature>
<evidence type="ECO:0000256" key="6">
    <source>
        <dbReference type="ARBA" id="ARBA00023077"/>
    </source>
</evidence>
<name>A0ABW3KBW8_9BACT</name>
<dbReference type="InterPro" id="IPR039426">
    <property type="entry name" value="TonB-dep_rcpt-like"/>
</dbReference>
<dbReference type="SUPFAM" id="SSF56935">
    <property type="entry name" value="Porins"/>
    <property type="match status" value="1"/>
</dbReference>
<dbReference type="InterPro" id="IPR012910">
    <property type="entry name" value="Plug_dom"/>
</dbReference>
<keyword evidence="3 10" id="KW-1134">Transmembrane beta strand</keyword>
<dbReference type="InterPro" id="IPR000531">
    <property type="entry name" value="Beta-barrel_TonB"/>
</dbReference>
<evidence type="ECO:0000256" key="9">
    <source>
        <dbReference type="ARBA" id="ARBA00023237"/>
    </source>
</evidence>
<dbReference type="InterPro" id="IPR037066">
    <property type="entry name" value="Plug_dom_sf"/>
</dbReference>
<evidence type="ECO:0000256" key="11">
    <source>
        <dbReference type="RuleBase" id="RU003357"/>
    </source>
</evidence>
<evidence type="ECO:0000259" key="13">
    <source>
        <dbReference type="Pfam" id="PF00593"/>
    </source>
</evidence>
<evidence type="ECO:0000256" key="2">
    <source>
        <dbReference type="ARBA" id="ARBA00022448"/>
    </source>
</evidence>
<keyword evidence="8 15" id="KW-0675">Receptor</keyword>
<keyword evidence="6 11" id="KW-0798">TonB box</keyword>
<proteinExistence type="inferred from homology"/>
<gene>
    <name evidence="15" type="ORF">ACFQ21_29835</name>
</gene>
<protein>
    <submittedName>
        <fullName evidence="15">TonB-dependent receptor</fullName>
    </submittedName>
</protein>
<dbReference type="PANTHER" id="PTHR30069:SF29">
    <property type="entry name" value="HEMOGLOBIN AND HEMOGLOBIN-HAPTOGLOBIN-BINDING PROTEIN 1-RELATED"/>
    <property type="match status" value="1"/>
</dbReference>
<accession>A0ABW3KBW8</accession>
<dbReference type="Pfam" id="PF07715">
    <property type="entry name" value="Plug"/>
    <property type="match status" value="1"/>
</dbReference>
<keyword evidence="16" id="KW-1185">Reference proteome</keyword>
<evidence type="ECO:0000256" key="4">
    <source>
        <dbReference type="ARBA" id="ARBA00022692"/>
    </source>
</evidence>
<evidence type="ECO:0000259" key="14">
    <source>
        <dbReference type="Pfam" id="PF07715"/>
    </source>
</evidence>
<comment type="caution">
    <text evidence="15">The sequence shown here is derived from an EMBL/GenBank/DDBJ whole genome shotgun (WGS) entry which is preliminary data.</text>
</comment>
<evidence type="ECO:0000256" key="8">
    <source>
        <dbReference type="ARBA" id="ARBA00023170"/>
    </source>
</evidence>
<dbReference type="RefSeq" id="WP_377586394.1">
    <property type="nucleotide sequence ID" value="NZ_JBHTKA010000016.1"/>
</dbReference>
<keyword evidence="7 10" id="KW-0472">Membrane</keyword>